<dbReference type="HOGENOM" id="CLU_169738_2_0_9"/>
<sequence>MGQGQKRNKLLVPEASKAMYQFKYEMANEVGISNQIQGDYWGYISSRDCGAVGGAMVRRMIQTIEQQIAQQGNPGQTIASTNTVQTT</sequence>
<dbReference type="eggNOG" id="ENOG5032YCI">
    <property type="taxonomic scope" value="Bacteria"/>
</dbReference>
<dbReference type="GO" id="GO:0006265">
    <property type="term" value="P:DNA topological change"/>
    <property type="evidence" value="ECO:0007669"/>
    <property type="project" value="InterPro"/>
</dbReference>
<proteinExistence type="predicted"/>
<dbReference type="InterPro" id="IPR038300">
    <property type="entry name" value="SASP_sf_alpha/beta"/>
</dbReference>
<dbReference type="KEGG" id="tpz:Tph_c09990"/>
<gene>
    <name evidence="3" type="ordered locus">Tph_c09990</name>
</gene>
<dbReference type="GO" id="GO:0003690">
    <property type="term" value="F:double-stranded DNA binding"/>
    <property type="evidence" value="ECO:0007669"/>
    <property type="project" value="InterPro"/>
</dbReference>
<dbReference type="STRING" id="1089553.Tph_c09990"/>
<keyword evidence="2" id="KW-0749">Sporulation</keyword>
<keyword evidence="4" id="KW-1185">Reference proteome</keyword>
<dbReference type="OrthoDB" id="1683773at2"/>
<evidence type="ECO:0000256" key="1">
    <source>
        <dbReference type="ARBA" id="ARBA00003863"/>
    </source>
</evidence>
<dbReference type="InterPro" id="IPR050847">
    <property type="entry name" value="SASP_DNA-binding"/>
</dbReference>
<dbReference type="GO" id="GO:0030435">
    <property type="term" value="P:sporulation resulting in formation of a cellular spore"/>
    <property type="evidence" value="ECO:0007669"/>
    <property type="project" value="UniProtKB-KW"/>
</dbReference>
<name>K4LGM0_THEPS</name>
<dbReference type="InterPro" id="IPR001448">
    <property type="entry name" value="SASP_alpha/beta-type"/>
</dbReference>
<dbReference type="RefSeq" id="WP_015050103.1">
    <property type="nucleotide sequence ID" value="NC_018870.1"/>
</dbReference>
<protein>
    <submittedName>
        <fullName evidence="3">Small acid-soluble spore protein alpha/beta type</fullName>
    </submittedName>
</protein>
<dbReference type="Proteomes" id="UP000000467">
    <property type="component" value="Chromosome"/>
</dbReference>
<comment type="function">
    <text evidence="1">SASP are bound to spore DNA. They are double-stranded DNA-binding proteins that cause DNA to change to an a-like conformation. They protect the DNA backbone from chemical and enzymatic cleavage and are thus involved in dormant spore's high resistance to UV light.</text>
</comment>
<organism evidence="3 4">
    <name type="scientific">Thermacetogenium phaeum (strain ATCC BAA-254 / DSM 26808 / PB)</name>
    <dbReference type="NCBI Taxonomy" id="1089553"/>
    <lineage>
        <taxon>Bacteria</taxon>
        <taxon>Bacillati</taxon>
        <taxon>Bacillota</taxon>
        <taxon>Clostridia</taxon>
        <taxon>Thermoanaerobacterales</taxon>
        <taxon>Thermoanaerobacteraceae</taxon>
        <taxon>Thermacetogenium</taxon>
    </lineage>
</organism>
<reference evidence="3 4" key="1">
    <citation type="journal article" date="2012" name="BMC Genomics">
        <title>Genome-guided analysis of physiological and morphological traits of the fermentative acetate oxidizer Thermacetogenium phaeum.</title>
        <authorList>
            <person name="Oehler D."/>
            <person name="Poehlein A."/>
            <person name="Leimbach A."/>
            <person name="Muller N."/>
            <person name="Daniel R."/>
            <person name="Gottschalk G."/>
            <person name="Schink B."/>
        </authorList>
    </citation>
    <scope>NUCLEOTIDE SEQUENCE [LARGE SCALE GENOMIC DNA]</scope>
    <source>
        <strain evidence="4">ATCC BAA-254 / DSM 26808 / PB</strain>
    </source>
</reference>
<evidence type="ECO:0000256" key="2">
    <source>
        <dbReference type="ARBA" id="ARBA00022969"/>
    </source>
</evidence>
<dbReference type="PANTHER" id="PTHR36107">
    <property type="entry name" value="SMALL, ACID-SOLUBLE SPORE PROTEIN A"/>
    <property type="match status" value="1"/>
</dbReference>
<dbReference type="PANTHER" id="PTHR36107:SF1">
    <property type="entry name" value="SMALL, ACID-SOLUBLE SPORE PROTEIN A"/>
    <property type="match status" value="1"/>
</dbReference>
<evidence type="ECO:0000313" key="3">
    <source>
        <dbReference type="EMBL" id="AFV11222.1"/>
    </source>
</evidence>
<accession>K4LGM0</accession>
<evidence type="ECO:0000313" key="4">
    <source>
        <dbReference type="Proteomes" id="UP000000467"/>
    </source>
</evidence>
<dbReference type="Gene3D" id="6.10.10.80">
    <property type="entry name" value="Small, acid-soluble spore protein, alpha/beta type-like"/>
    <property type="match status" value="1"/>
</dbReference>
<dbReference type="AlphaFoldDB" id="K4LGM0"/>
<dbReference type="EMBL" id="CP003732">
    <property type="protein sequence ID" value="AFV11222.1"/>
    <property type="molecule type" value="Genomic_DNA"/>
</dbReference>
<dbReference type="Pfam" id="PF00269">
    <property type="entry name" value="SASP"/>
    <property type="match status" value="1"/>
</dbReference>